<dbReference type="InterPro" id="IPR038071">
    <property type="entry name" value="UROD/MetE-like_sf"/>
</dbReference>
<dbReference type="InterPro" id="IPR006276">
    <property type="entry name" value="Cobalamin-indep_Met_synthase"/>
</dbReference>
<keyword evidence="6 11" id="KW-0808">Transferase</keyword>
<comment type="cofactor">
    <cofactor evidence="13">
        <name>Zn(2+)</name>
        <dbReference type="ChEBI" id="CHEBI:29105"/>
    </cofactor>
    <text evidence="13">Binds 2 Zn(2+) ions per subunit.</text>
</comment>
<comment type="similarity">
    <text evidence="3 11">Belongs to the vitamin-B12 independent methionine synthase family.</text>
</comment>
<feature type="binding site" evidence="11">
    <location>
        <position position="612"/>
    </location>
    <ligand>
        <name>5-methyltetrahydropteroyltri-L-glutamate</name>
        <dbReference type="ChEBI" id="CHEBI:58207"/>
    </ligand>
</feature>
<feature type="active site" description="Proton donor" evidence="11 14">
    <location>
        <position position="701"/>
    </location>
</feature>
<feature type="binding site" evidence="11 12">
    <location>
        <position position="491"/>
    </location>
    <ligand>
        <name>L-methionine</name>
        <dbReference type="ChEBI" id="CHEBI:57844"/>
    </ligand>
</feature>
<dbReference type="Proteomes" id="UP000559987">
    <property type="component" value="Unassembled WGS sequence"/>
</dbReference>
<dbReference type="FunFam" id="3.20.20.210:FF:000002">
    <property type="entry name" value="5-methyltetrahydropteroyltriglutamate--homocysteine methyltransferase"/>
    <property type="match status" value="1"/>
</dbReference>
<feature type="binding site" evidence="13">
    <location>
        <position position="650"/>
    </location>
    <ligand>
        <name>Zn(2+)</name>
        <dbReference type="ChEBI" id="CHEBI:29105"/>
        <label>1</label>
        <note>catalytic</note>
    </ligand>
</feature>
<evidence type="ECO:0000256" key="15">
    <source>
        <dbReference type="SAM" id="MobiDB-lite"/>
    </source>
</evidence>
<gene>
    <name evidence="11" type="primary">metE</name>
    <name evidence="18" type="ORF">FHS30_003196</name>
</gene>
<feature type="domain" description="Cobalamin-independent methionine synthase MetE N-terminal" evidence="17">
    <location>
        <begin position="5"/>
        <end position="315"/>
    </location>
</feature>
<evidence type="ECO:0000256" key="12">
    <source>
        <dbReference type="PIRSR" id="PIRSR000382-1"/>
    </source>
</evidence>
<dbReference type="CDD" id="cd03312">
    <property type="entry name" value="CIMS_N_terminal_like"/>
    <property type="match status" value="1"/>
</dbReference>
<dbReference type="AlphaFoldDB" id="A0A839UQB8"/>
<dbReference type="RefSeq" id="WP_183911457.1">
    <property type="nucleotide sequence ID" value="NZ_JACHXZ010000004.1"/>
</dbReference>
<comment type="pathway">
    <text evidence="2 11">Amino-acid biosynthesis; L-methionine biosynthesis via de novo pathway; L-methionine from L-homocysteine (MetE route): step 1/1.</text>
</comment>
<dbReference type="EC" id="2.1.1.14" evidence="11"/>
<feature type="binding site" evidence="11">
    <location>
        <position position="672"/>
    </location>
    <ligand>
        <name>Zn(2+)</name>
        <dbReference type="ChEBI" id="CHEBI:29105"/>
        <note>catalytic</note>
    </ligand>
</feature>
<evidence type="ECO:0000259" key="16">
    <source>
        <dbReference type="Pfam" id="PF01717"/>
    </source>
</evidence>
<accession>A0A839UQB8</accession>
<feature type="binding site" evidence="13">
    <location>
        <position position="672"/>
    </location>
    <ligand>
        <name>Zn(2+)</name>
        <dbReference type="ChEBI" id="CHEBI:29105"/>
        <label>1</label>
        <note>catalytic</note>
    </ligand>
</feature>
<feature type="domain" description="Cobalamin-independent methionine synthase MetE C-terminal/archaeal" evidence="16">
    <location>
        <begin position="433"/>
        <end position="755"/>
    </location>
</feature>
<evidence type="ECO:0000256" key="3">
    <source>
        <dbReference type="ARBA" id="ARBA00009553"/>
    </source>
</evidence>
<dbReference type="GO" id="GO:0008270">
    <property type="term" value="F:zinc ion binding"/>
    <property type="evidence" value="ECO:0007669"/>
    <property type="project" value="InterPro"/>
</dbReference>
<feature type="binding site" evidence="12">
    <location>
        <position position="122"/>
    </location>
    <ligand>
        <name>5-methyltetrahydropteroyltri-L-glutamate</name>
        <dbReference type="ChEBI" id="CHEBI:58207"/>
    </ligand>
</feature>
<feature type="binding site" evidence="11">
    <location>
        <position position="648"/>
    </location>
    <ligand>
        <name>Zn(2+)</name>
        <dbReference type="ChEBI" id="CHEBI:29105"/>
        <note>catalytic</note>
    </ligand>
</feature>
<keyword evidence="8 11" id="KW-0677">Repeat</keyword>
<dbReference type="GO" id="GO:0003871">
    <property type="term" value="F:5-methyltetrahydropteroyltriglutamate-homocysteine S-methyltransferase activity"/>
    <property type="evidence" value="ECO:0007669"/>
    <property type="project" value="UniProtKB-UniRule"/>
</dbReference>
<evidence type="ECO:0000256" key="14">
    <source>
        <dbReference type="PIRSR" id="PIRSR000382-3"/>
    </source>
</evidence>
<feature type="binding site" evidence="11 12">
    <location>
        <position position="606"/>
    </location>
    <ligand>
        <name>L-homocysteine</name>
        <dbReference type="ChEBI" id="CHEBI:58199"/>
    </ligand>
</feature>
<keyword evidence="19" id="KW-1185">Reference proteome</keyword>
<evidence type="ECO:0000256" key="4">
    <source>
        <dbReference type="ARBA" id="ARBA00022603"/>
    </source>
</evidence>
<comment type="cofactor">
    <cofactor evidence="11">
        <name>Zn(2+)</name>
        <dbReference type="ChEBI" id="CHEBI:29105"/>
    </cofactor>
    <text evidence="11">Binds 1 zinc ion per subunit.</text>
</comment>
<dbReference type="UniPathway" id="UPA00051">
    <property type="reaction ID" value="UER00082"/>
</dbReference>
<feature type="binding site" evidence="11">
    <location>
        <position position="491"/>
    </location>
    <ligand>
        <name>L-homocysteine</name>
        <dbReference type="ChEBI" id="CHEBI:58199"/>
    </ligand>
</feature>
<evidence type="ECO:0000313" key="19">
    <source>
        <dbReference type="Proteomes" id="UP000559987"/>
    </source>
</evidence>
<name>A0A839UQB8_9GAMM</name>
<dbReference type="HAMAP" id="MF_00172">
    <property type="entry name" value="Meth_synth"/>
    <property type="match status" value="1"/>
</dbReference>
<keyword evidence="10 11" id="KW-0486">Methionine biosynthesis</keyword>
<evidence type="ECO:0000256" key="1">
    <source>
        <dbReference type="ARBA" id="ARBA00002777"/>
    </source>
</evidence>
<dbReference type="GO" id="GO:0032259">
    <property type="term" value="P:methylation"/>
    <property type="evidence" value="ECO:0007669"/>
    <property type="project" value="UniProtKB-KW"/>
</dbReference>
<dbReference type="NCBIfam" id="TIGR01371">
    <property type="entry name" value="met_syn_B12ind"/>
    <property type="match status" value="1"/>
</dbReference>
<dbReference type="GO" id="GO:0009086">
    <property type="term" value="P:methionine biosynthetic process"/>
    <property type="evidence" value="ECO:0007669"/>
    <property type="project" value="UniProtKB-UniRule"/>
</dbReference>
<dbReference type="CDD" id="cd03311">
    <property type="entry name" value="CIMS_C_terminal_like"/>
    <property type="match status" value="1"/>
</dbReference>
<comment type="catalytic activity">
    <reaction evidence="11">
        <text>5-methyltetrahydropteroyltri-L-glutamate + L-homocysteine = tetrahydropteroyltri-L-glutamate + L-methionine</text>
        <dbReference type="Rhea" id="RHEA:21196"/>
        <dbReference type="ChEBI" id="CHEBI:57844"/>
        <dbReference type="ChEBI" id="CHEBI:58140"/>
        <dbReference type="ChEBI" id="CHEBI:58199"/>
        <dbReference type="ChEBI" id="CHEBI:58207"/>
        <dbReference type="EC" id="2.1.1.14"/>
    </reaction>
</comment>
<feature type="binding site" evidence="11 12">
    <location>
        <position position="606"/>
    </location>
    <ligand>
        <name>L-methionine</name>
        <dbReference type="ChEBI" id="CHEBI:57844"/>
    </ligand>
</feature>
<feature type="region of interest" description="Disordered" evidence="15">
    <location>
        <begin position="760"/>
        <end position="782"/>
    </location>
</feature>
<keyword evidence="5 11" id="KW-0028">Amino-acid biosynthesis</keyword>
<feature type="binding site" evidence="12">
    <location>
        <position position="19"/>
    </location>
    <ligand>
        <name>5-methyltetrahydropteroyltri-L-glutamate</name>
        <dbReference type="ChEBI" id="CHEBI:58207"/>
    </ligand>
</feature>
<reference evidence="18 19" key="1">
    <citation type="submission" date="2020-08" db="EMBL/GenBank/DDBJ databases">
        <title>Genomic Encyclopedia of Type Strains, Phase III (KMG-III): the genomes of soil and plant-associated and newly described type strains.</title>
        <authorList>
            <person name="Whitman W."/>
        </authorList>
    </citation>
    <scope>NUCLEOTIDE SEQUENCE [LARGE SCALE GENOMIC DNA]</scope>
    <source>
        <strain evidence="18 19">CECT 8571</strain>
    </source>
</reference>
<dbReference type="InterPro" id="IPR013215">
    <property type="entry name" value="Cbl-indep_Met_Synth_N"/>
</dbReference>
<evidence type="ECO:0000256" key="13">
    <source>
        <dbReference type="PIRSR" id="PIRSR000382-2"/>
    </source>
</evidence>
<dbReference type="PIRSF" id="PIRSF000382">
    <property type="entry name" value="MeTrfase_B12_ind"/>
    <property type="match status" value="1"/>
</dbReference>
<feature type="binding site" evidence="11 12">
    <location>
        <begin position="522"/>
        <end position="523"/>
    </location>
    <ligand>
        <name>5-methyltetrahydropteroyltri-L-glutamate</name>
        <dbReference type="ChEBI" id="CHEBI:58207"/>
    </ligand>
</feature>
<organism evidence="18 19">
    <name type="scientific">Simiduia aestuariiviva</name>
    <dbReference type="NCBI Taxonomy" id="1510459"/>
    <lineage>
        <taxon>Bacteria</taxon>
        <taxon>Pseudomonadati</taxon>
        <taxon>Pseudomonadota</taxon>
        <taxon>Gammaproteobacteria</taxon>
        <taxon>Cellvibrionales</taxon>
        <taxon>Cellvibrionaceae</taxon>
        <taxon>Simiduia</taxon>
    </lineage>
</organism>
<evidence type="ECO:0000256" key="7">
    <source>
        <dbReference type="ARBA" id="ARBA00022723"/>
    </source>
</evidence>
<dbReference type="PANTHER" id="PTHR30519">
    <property type="entry name" value="5-METHYLTETRAHYDROPTEROYLTRIGLUTAMATE--HOMOCYSTEINE METHYLTRANSFERASE"/>
    <property type="match status" value="1"/>
</dbReference>
<evidence type="ECO:0000256" key="11">
    <source>
        <dbReference type="HAMAP-Rule" id="MF_00172"/>
    </source>
</evidence>
<evidence type="ECO:0000256" key="5">
    <source>
        <dbReference type="ARBA" id="ARBA00022605"/>
    </source>
</evidence>
<proteinExistence type="inferred from homology"/>
<comment type="caution">
    <text evidence="18">The sequence shown here is derived from an EMBL/GenBank/DDBJ whole genome shotgun (WGS) entry which is preliminary data.</text>
</comment>
<evidence type="ECO:0000256" key="2">
    <source>
        <dbReference type="ARBA" id="ARBA00004681"/>
    </source>
</evidence>
<dbReference type="InterPro" id="IPR002629">
    <property type="entry name" value="Met_Synth_C/arc"/>
</dbReference>
<keyword evidence="4 11" id="KW-0489">Methyltransferase</keyword>
<feature type="binding site" evidence="11 12">
    <location>
        <begin position="438"/>
        <end position="440"/>
    </location>
    <ligand>
        <name>L-methionine</name>
        <dbReference type="ChEBI" id="CHEBI:57844"/>
    </ligand>
</feature>
<dbReference type="Pfam" id="PF08267">
    <property type="entry name" value="Meth_synt_1"/>
    <property type="match status" value="1"/>
</dbReference>
<feature type="binding site" evidence="11">
    <location>
        <position position="117"/>
    </location>
    <ligand>
        <name>5-methyltetrahydropteroyltri-L-glutamate</name>
        <dbReference type="ChEBI" id="CHEBI:58207"/>
    </ligand>
</feature>
<protein>
    <recommendedName>
        <fullName evidence="11">5-methyltetrahydropteroyltriglutamate--homocysteine methyltransferase</fullName>
        <ecNumber evidence="11">2.1.1.14</ecNumber>
    </recommendedName>
    <alternativeName>
        <fullName evidence="11">Cobalamin-independent methionine synthase</fullName>
    </alternativeName>
    <alternativeName>
        <fullName evidence="11">Methionine synthase, vitamin-B12 independent isozyme</fullName>
    </alternativeName>
</protein>
<dbReference type="SUPFAM" id="SSF51726">
    <property type="entry name" value="UROD/MetE-like"/>
    <property type="match status" value="2"/>
</dbReference>
<feature type="binding site" evidence="11">
    <location>
        <begin position="16"/>
        <end position="19"/>
    </location>
    <ligand>
        <name>5-methyltetrahydropteroyltri-L-glutamate</name>
        <dbReference type="ChEBI" id="CHEBI:58207"/>
    </ligand>
</feature>
<evidence type="ECO:0000256" key="9">
    <source>
        <dbReference type="ARBA" id="ARBA00022833"/>
    </source>
</evidence>
<dbReference type="Gene3D" id="3.20.20.210">
    <property type="match status" value="2"/>
</dbReference>
<comment type="function">
    <text evidence="1 11">Catalyzes the transfer of a methyl group from 5-methyltetrahydrofolate to homocysteine resulting in methionine formation.</text>
</comment>
<feature type="binding site" evidence="11 12">
    <location>
        <position position="568"/>
    </location>
    <ligand>
        <name>5-methyltetrahydropteroyltri-L-glutamate</name>
        <dbReference type="ChEBI" id="CHEBI:58207"/>
    </ligand>
</feature>
<sequence>MARIHNLGFPRIGAQRELKFALENYWAGDSSLTDLQATGRSLRAAHWQRQAGLDLVPVGDFAWYDQVLTMSATLGVLPERAGHTPGTAIDLDTLFRVARGRAQNSCCGTNAASEMTKWFDTNYHYLVPEFTENQAFHLSYHQLIEETREAIAQGHNAKPVLIGPLTYLWLGKCARPDADKLLLLDDLIPVYRQLLQALRDAGAEWVQMDEPILSLDLPLPWQQAFESTYHRLQIRGLQQLVANYFGELGNNLSVALQLPVAGLHLDAVRGGVEIGRIVDRLSPHKILSLGIVDGRNIWVTDLEAALTVLRPVAERLGDQLWLAPSCSLLHVPVDLTLETALPEDVQPWLAFAQQKLEELVTLKAALAEPHSPAVTEKLKINRAALAARRTSARINQVDVQARVQRLSSHNAFRPTKFAERNKLQQAKFRLPLLPTTTIGSFPQTTEIRKARRLHKQGKLSGREYAQLMRAEIQHAIAVQEKLDLDVLVHGEAERNDMVEYFGEQLTGFAFTQWGWVQSYGSRCVKPPIIVGDVARKQPITLEWARYAQSLTRKPVKGMLTGPNTILCWSFVRDDQPRSRTAQQLALAIRDEVQDLEAAGIGIIQIDEPALREGLPLRKKDWTEYLAWATHAFRVCCAEVADTTQIHTHMCYAEFNDIMDSLIALDADVITLETSRSQMALLDAFEQFTYPNQIGPGVYDIHSPNLPTVEWIAELMHRAAEKIPPQQLWINPDCGLKTRTWPETEAALKVMVRAAKKLRNEFQEQAPKQQATDADAAIGLEPA</sequence>
<feature type="binding site" evidence="13">
    <location>
        <position position="733"/>
    </location>
    <ligand>
        <name>Zn(2+)</name>
        <dbReference type="ChEBI" id="CHEBI:29105"/>
        <label>1</label>
        <note>catalytic</note>
    </ligand>
</feature>
<dbReference type="NCBIfam" id="NF003556">
    <property type="entry name" value="PRK05222.1"/>
    <property type="match status" value="1"/>
</dbReference>
<dbReference type="EMBL" id="JACHXZ010000004">
    <property type="protein sequence ID" value="MBB3169983.1"/>
    <property type="molecule type" value="Genomic_DNA"/>
</dbReference>
<feature type="binding site" evidence="11">
    <location>
        <position position="733"/>
    </location>
    <ligand>
        <name>Zn(2+)</name>
        <dbReference type="ChEBI" id="CHEBI:29105"/>
        <note>catalytic</note>
    </ligand>
</feature>
<evidence type="ECO:0000259" key="17">
    <source>
        <dbReference type="Pfam" id="PF08267"/>
    </source>
</evidence>
<dbReference type="Pfam" id="PF01717">
    <property type="entry name" value="Meth_synt_2"/>
    <property type="match status" value="1"/>
</dbReference>
<evidence type="ECO:0000256" key="10">
    <source>
        <dbReference type="ARBA" id="ARBA00023167"/>
    </source>
</evidence>
<feature type="binding site" evidence="11 12">
    <location>
        <begin position="438"/>
        <end position="440"/>
    </location>
    <ligand>
        <name>L-homocysteine</name>
        <dbReference type="ChEBI" id="CHEBI:58199"/>
    </ligand>
</feature>
<feature type="binding site" evidence="11">
    <location>
        <position position="650"/>
    </location>
    <ligand>
        <name>Zn(2+)</name>
        <dbReference type="ChEBI" id="CHEBI:29105"/>
        <note>catalytic</note>
    </ligand>
</feature>
<keyword evidence="9 11" id="KW-0862">Zinc</keyword>
<keyword evidence="7 11" id="KW-0479">Metal-binding</keyword>
<evidence type="ECO:0000256" key="6">
    <source>
        <dbReference type="ARBA" id="ARBA00022679"/>
    </source>
</evidence>
<feature type="binding site" evidence="13">
    <location>
        <position position="648"/>
    </location>
    <ligand>
        <name>Zn(2+)</name>
        <dbReference type="ChEBI" id="CHEBI:29105"/>
        <label>1</label>
        <note>catalytic</note>
    </ligand>
</feature>
<evidence type="ECO:0000256" key="8">
    <source>
        <dbReference type="ARBA" id="ARBA00022737"/>
    </source>
</evidence>
<evidence type="ECO:0000313" key="18">
    <source>
        <dbReference type="EMBL" id="MBB3169983.1"/>
    </source>
</evidence>